<evidence type="ECO:0000313" key="3">
    <source>
        <dbReference type="EMBL" id="KAJ5376755.1"/>
    </source>
</evidence>
<dbReference type="AlphaFoldDB" id="A0A9W9SEX0"/>
<proteinExistence type="predicted"/>
<protein>
    <recommendedName>
        <fullName evidence="2">Nascent polypeptide-associated complex subunit alpha-like UBA domain-containing protein</fullName>
    </recommendedName>
</protein>
<accession>A0A9W9SEX0</accession>
<dbReference type="GO" id="GO:0050821">
    <property type="term" value="P:protein stabilization"/>
    <property type="evidence" value="ECO:0007669"/>
    <property type="project" value="TreeGrafter"/>
</dbReference>
<evidence type="ECO:0000313" key="4">
    <source>
        <dbReference type="Proteomes" id="UP001147747"/>
    </source>
</evidence>
<dbReference type="CDD" id="cd14361">
    <property type="entry name" value="UBA_HYPK"/>
    <property type="match status" value="1"/>
</dbReference>
<dbReference type="PANTHER" id="PTHR31184:SF2">
    <property type="entry name" value="HUNTINGTIN-INTERACTING PROTEIN K"/>
    <property type="match status" value="1"/>
</dbReference>
<dbReference type="InterPro" id="IPR044034">
    <property type="entry name" value="NAC-like_UBA"/>
</dbReference>
<organism evidence="3 4">
    <name type="scientific">Penicillium cosmopolitanum</name>
    <dbReference type="NCBI Taxonomy" id="1131564"/>
    <lineage>
        <taxon>Eukaryota</taxon>
        <taxon>Fungi</taxon>
        <taxon>Dikarya</taxon>
        <taxon>Ascomycota</taxon>
        <taxon>Pezizomycotina</taxon>
        <taxon>Eurotiomycetes</taxon>
        <taxon>Eurotiomycetidae</taxon>
        <taxon>Eurotiales</taxon>
        <taxon>Aspergillaceae</taxon>
        <taxon>Penicillium</taxon>
    </lineage>
</organism>
<keyword evidence="4" id="KW-1185">Reference proteome</keyword>
<dbReference type="Proteomes" id="UP001147747">
    <property type="component" value="Unassembled WGS sequence"/>
</dbReference>
<feature type="compositionally biased region" description="Polar residues" evidence="1">
    <location>
        <begin position="31"/>
        <end position="43"/>
    </location>
</feature>
<dbReference type="RefSeq" id="XP_056481785.1">
    <property type="nucleotide sequence ID" value="XM_056638278.1"/>
</dbReference>
<sequence>MSDPIPSATEAADQPPLPANAEDRKAAAALSSLNTTELASSDGSPAKGRSNAEQEALNRAMNRLEIAAGQGGPPKKSPQPSKETEVKKTVKIVAADVSFLAEQLDVHKNKATELLRAQEGDVTRAMRAFVTPSFRA</sequence>
<gene>
    <name evidence="3" type="ORF">N7509_013641</name>
</gene>
<dbReference type="InterPro" id="IPR038922">
    <property type="entry name" value="HYPK_UBA"/>
</dbReference>
<dbReference type="GO" id="GO:0043066">
    <property type="term" value="P:negative regulation of apoptotic process"/>
    <property type="evidence" value="ECO:0007669"/>
    <property type="project" value="TreeGrafter"/>
</dbReference>
<reference evidence="3" key="1">
    <citation type="submission" date="2022-12" db="EMBL/GenBank/DDBJ databases">
        <authorList>
            <person name="Petersen C."/>
        </authorList>
    </citation>
    <scope>NUCLEOTIDE SEQUENCE</scope>
    <source>
        <strain evidence="3">IBT 29677</strain>
    </source>
</reference>
<evidence type="ECO:0000256" key="1">
    <source>
        <dbReference type="SAM" id="MobiDB-lite"/>
    </source>
</evidence>
<feature type="domain" description="Nascent polypeptide-associated complex subunit alpha-like UBA" evidence="2">
    <location>
        <begin position="90"/>
        <end position="130"/>
    </location>
</feature>
<dbReference type="OrthoDB" id="285219at2759"/>
<evidence type="ECO:0000259" key="2">
    <source>
        <dbReference type="Pfam" id="PF19026"/>
    </source>
</evidence>
<feature type="region of interest" description="Disordered" evidence="1">
    <location>
        <begin position="1"/>
        <end position="87"/>
    </location>
</feature>
<dbReference type="Pfam" id="PF19026">
    <property type="entry name" value="UBA_HYPK"/>
    <property type="match status" value="1"/>
</dbReference>
<dbReference type="PANTHER" id="PTHR31184">
    <property type="entry name" value="HUNTINGTIN-INTERACTING PROTEIN K FAMILY MEMBER"/>
    <property type="match status" value="1"/>
</dbReference>
<name>A0A9W9SEX0_9EURO</name>
<dbReference type="EMBL" id="JAPZBU010000012">
    <property type="protein sequence ID" value="KAJ5376755.1"/>
    <property type="molecule type" value="Genomic_DNA"/>
</dbReference>
<reference evidence="3" key="2">
    <citation type="journal article" date="2023" name="IMA Fungus">
        <title>Comparative genomic study of the Penicillium genus elucidates a diverse pangenome and 15 lateral gene transfer events.</title>
        <authorList>
            <person name="Petersen C."/>
            <person name="Sorensen T."/>
            <person name="Nielsen M.R."/>
            <person name="Sondergaard T.E."/>
            <person name="Sorensen J.L."/>
            <person name="Fitzpatrick D.A."/>
            <person name="Frisvad J.C."/>
            <person name="Nielsen K.L."/>
        </authorList>
    </citation>
    <scope>NUCLEOTIDE SEQUENCE</scope>
    <source>
        <strain evidence="3">IBT 29677</strain>
    </source>
</reference>
<comment type="caution">
    <text evidence="3">The sequence shown here is derived from an EMBL/GenBank/DDBJ whole genome shotgun (WGS) entry which is preliminary data.</text>
</comment>
<dbReference type="GeneID" id="81377258"/>
<dbReference type="InterPro" id="IPR052617">
    <property type="entry name" value="Huntingtin-int_K"/>
</dbReference>